<evidence type="ECO:0000313" key="3">
    <source>
        <dbReference type="Proteomes" id="UP001223720"/>
    </source>
</evidence>
<dbReference type="EMBL" id="CP073633">
    <property type="protein sequence ID" value="WHQ70365.1"/>
    <property type="molecule type" value="Genomic_DNA"/>
</dbReference>
<keyword evidence="1" id="KW-0472">Membrane</keyword>
<protein>
    <submittedName>
        <fullName evidence="2">Uncharacterized protein</fullName>
    </submittedName>
</protein>
<name>A0AAX3WFY1_METEX</name>
<keyword evidence="1" id="KW-1133">Transmembrane helix</keyword>
<feature type="transmembrane region" description="Helical" evidence="1">
    <location>
        <begin position="62"/>
        <end position="80"/>
    </location>
</feature>
<reference evidence="2" key="1">
    <citation type="journal article" date="2022" name="Biotechnol. Bioprocess Eng.">
        <title>Pan-genome Analysis Reveals Comparative Genomic Features of Central Metabolic Pathways in Methylorubrum extorquens.</title>
        <authorList>
            <person name="Lee G.M."/>
            <person name="Scott-Nevros Z.K."/>
            <person name="Lee S.-M."/>
            <person name="Kim D."/>
        </authorList>
    </citation>
    <scope>NUCLEOTIDE SEQUENCE</scope>
    <source>
        <strain evidence="2">ATCC 55366</strain>
    </source>
</reference>
<evidence type="ECO:0000256" key="1">
    <source>
        <dbReference type="SAM" id="Phobius"/>
    </source>
</evidence>
<proteinExistence type="predicted"/>
<dbReference type="Proteomes" id="UP001223720">
    <property type="component" value="Chromosome"/>
</dbReference>
<gene>
    <name evidence="2" type="ORF">KEC54_01520</name>
</gene>
<sequence length="136" mass="14331">MAVGLVLVAPTNTFGNESFRVIASVITEWKAGALCLFFGSVHLIALWVNGRRGRETSLIRTFGCLGGFVFWLAITLGFLLTASPITTGVAVYTILALAELQASGRAASDMAAKDAFGFRARRRQNGAGSSRSSSAA</sequence>
<dbReference type="AlphaFoldDB" id="A0AAX3WFY1"/>
<feature type="transmembrane region" description="Helical" evidence="1">
    <location>
        <begin position="31"/>
        <end position="50"/>
    </location>
</feature>
<accession>A0AAX3WFY1</accession>
<organism evidence="2 3">
    <name type="scientific">Methylorubrum extorquens</name>
    <name type="common">Methylobacterium dichloromethanicum</name>
    <name type="synonym">Methylobacterium extorquens</name>
    <dbReference type="NCBI Taxonomy" id="408"/>
    <lineage>
        <taxon>Bacteria</taxon>
        <taxon>Pseudomonadati</taxon>
        <taxon>Pseudomonadota</taxon>
        <taxon>Alphaproteobacteria</taxon>
        <taxon>Hyphomicrobiales</taxon>
        <taxon>Methylobacteriaceae</taxon>
        <taxon>Methylorubrum</taxon>
    </lineage>
</organism>
<evidence type="ECO:0000313" key="2">
    <source>
        <dbReference type="EMBL" id="WHQ70365.1"/>
    </source>
</evidence>
<keyword evidence="1" id="KW-0812">Transmembrane</keyword>
<dbReference type="RefSeq" id="WP_283535750.1">
    <property type="nucleotide sequence ID" value="NZ_CP073633.1"/>
</dbReference>